<dbReference type="SUPFAM" id="SSF46955">
    <property type="entry name" value="Putative DNA-binding domain"/>
    <property type="match status" value="1"/>
</dbReference>
<dbReference type="InterPro" id="IPR047057">
    <property type="entry name" value="MerR_fam"/>
</dbReference>
<accession>A0ABU9X3N0</accession>
<reference evidence="3 4" key="1">
    <citation type="submission" date="2024-05" db="EMBL/GenBank/DDBJ databases">
        <title>Sinomonas sp. nov., isolated from a waste landfill.</title>
        <authorList>
            <person name="Zhao Y."/>
        </authorList>
    </citation>
    <scope>NUCLEOTIDE SEQUENCE [LARGE SCALE GENOMIC DNA]</scope>
    <source>
        <strain evidence="3 4">CCTCC AB2014300</strain>
    </source>
</reference>
<dbReference type="Proteomes" id="UP001422074">
    <property type="component" value="Unassembled WGS sequence"/>
</dbReference>
<evidence type="ECO:0000259" key="2">
    <source>
        <dbReference type="PROSITE" id="PS50937"/>
    </source>
</evidence>
<dbReference type="Pfam" id="PF13411">
    <property type="entry name" value="MerR_1"/>
    <property type="match status" value="1"/>
</dbReference>
<evidence type="ECO:0000313" key="4">
    <source>
        <dbReference type="Proteomes" id="UP001422074"/>
    </source>
</evidence>
<proteinExistence type="predicted"/>
<evidence type="ECO:0000313" key="3">
    <source>
        <dbReference type="EMBL" id="MEN2745871.1"/>
    </source>
</evidence>
<keyword evidence="4" id="KW-1185">Reference proteome</keyword>
<gene>
    <name evidence="3" type="ORF">ABCQ75_15185</name>
</gene>
<dbReference type="RefSeq" id="WP_345886467.1">
    <property type="nucleotide sequence ID" value="NZ_JBDFRB010000019.1"/>
</dbReference>
<dbReference type="SMART" id="SM00422">
    <property type="entry name" value="HTH_MERR"/>
    <property type="match status" value="1"/>
</dbReference>
<protein>
    <submittedName>
        <fullName evidence="3">MerR family transcriptional regulator</fullName>
    </submittedName>
</protein>
<dbReference type="EMBL" id="JBDFRB010000019">
    <property type="protein sequence ID" value="MEN2745871.1"/>
    <property type="molecule type" value="Genomic_DNA"/>
</dbReference>
<dbReference type="InterPro" id="IPR009061">
    <property type="entry name" value="DNA-bd_dom_put_sf"/>
</dbReference>
<sequence length="241" mass="26385">MAAAQSERRGARALNIGEVLAMLAEDFPSMTASKIRFLEEKGLICPQRTPAGYRQYSEGDVERLRFVLALQRDQYLPLKVIKDYLDAVDRGESPEGLPGAARIAPRAVSDEVSAQLATTRSRSLGEPQLRAESGASAELVESMLEYGLIERADGWFDEHALQIARACVQLEAHGLGPRHLRPFQASAEREVGLIERAVAPTASRGANGSRARAAEEARELSEVFLTLHRALVHGLISRMDV</sequence>
<feature type="domain" description="HTH merR-type" evidence="2">
    <location>
        <begin position="35"/>
        <end position="87"/>
    </location>
</feature>
<comment type="caution">
    <text evidence="3">The sequence shown here is derived from an EMBL/GenBank/DDBJ whole genome shotgun (WGS) entry which is preliminary data.</text>
</comment>
<evidence type="ECO:0000256" key="1">
    <source>
        <dbReference type="ARBA" id="ARBA00023125"/>
    </source>
</evidence>
<dbReference type="PANTHER" id="PTHR30204:SF89">
    <property type="entry name" value="HTH MERR-TYPE DOMAIN-CONTAINING PROTEIN"/>
    <property type="match status" value="1"/>
</dbReference>
<dbReference type="PANTHER" id="PTHR30204">
    <property type="entry name" value="REDOX-CYCLING DRUG-SENSING TRANSCRIPTIONAL ACTIVATOR SOXR"/>
    <property type="match status" value="1"/>
</dbReference>
<organism evidence="3 4">
    <name type="scientific">Sinomonas halotolerans</name>
    <dbReference type="NCBI Taxonomy" id="1644133"/>
    <lineage>
        <taxon>Bacteria</taxon>
        <taxon>Bacillati</taxon>
        <taxon>Actinomycetota</taxon>
        <taxon>Actinomycetes</taxon>
        <taxon>Micrococcales</taxon>
        <taxon>Micrococcaceae</taxon>
        <taxon>Sinomonas</taxon>
    </lineage>
</organism>
<dbReference type="CDD" id="cd00592">
    <property type="entry name" value="HTH_MerR-like"/>
    <property type="match status" value="1"/>
</dbReference>
<keyword evidence="1" id="KW-0238">DNA-binding</keyword>
<name>A0ABU9X3N0_9MICC</name>
<dbReference type="PROSITE" id="PS50937">
    <property type="entry name" value="HTH_MERR_2"/>
    <property type="match status" value="1"/>
</dbReference>
<dbReference type="Gene3D" id="1.10.1660.10">
    <property type="match status" value="1"/>
</dbReference>
<dbReference type="InterPro" id="IPR000551">
    <property type="entry name" value="MerR-type_HTH_dom"/>
</dbReference>